<gene>
    <name evidence="1" type="ORF">SSSS39_01656</name>
</gene>
<accession>A0A564TD82</accession>
<name>A0A564TD82_STRVE</name>
<proteinExistence type="predicted"/>
<dbReference type="Proteomes" id="UP000380217">
    <property type="component" value="Unassembled WGS sequence"/>
</dbReference>
<dbReference type="AlphaFoldDB" id="A0A564TD82"/>
<organism evidence="1 2">
    <name type="scientific">Streptococcus vestibularis</name>
    <dbReference type="NCBI Taxonomy" id="1343"/>
    <lineage>
        <taxon>Bacteria</taxon>
        <taxon>Bacillati</taxon>
        <taxon>Bacillota</taxon>
        <taxon>Bacilli</taxon>
        <taxon>Lactobacillales</taxon>
        <taxon>Streptococcaceae</taxon>
        <taxon>Streptococcus</taxon>
    </lineage>
</organism>
<sequence length="148" mass="16997">MREKPKNSPTIVLAKLWMRILGRMEPFAFCTLIEPKTKAMRPVKAKIALAFRAPISWINISAWMSPNNRDWTRLAPRNPSPPCNLIAIHLCHKHFLFADSRFFLKIAADMLEGIDDLTRIFRKVQGFVNVGLSLIQTNLIILEIVPDF</sequence>
<evidence type="ECO:0000313" key="2">
    <source>
        <dbReference type="Proteomes" id="UP000380217"/>
    </source>
</evidence>
<reference evidence="1 2" key="1">
    <citation type="submission" date="2019-07" db="EMBL/GenBank/DDBJ databases">
        <authorList>
            <person name="Hibberd C M."/>
            <person name="Gehrig L. J."/>
            <person name="Chang H.-W."/>
            <person name="Venkatesh S."/>
        </authorList>
    </citation>
    <scope>NUCLEOTIDE SEQUENCE [LARGE SCALE GENOMIC DNA]</scope>
    <source>
        <strain evidence="1">Streptococcus_salivarius_SS_Bg39</strain>
    </source>
</reference>
<protein>
    <submittedName>
        <fullName evidence="1">Uncharacterized protein</fullName>
    </submittedName>
</protein>
<evidence type="ECO:0000313" key="1">
    <source>
        <dbReference type="EMBL" id="VUX05072.1"/>
    </source>
</evidence>
<dbReference type="EMBL" id="CABHNJ010000029">
    <property type="protein sequence ID" value="VUX05072.1"/>
    <property type="molecule type" value="Genomic_DNA"/>
</dbReference>